<comment type="caution">
    <text evidence="3">The sequence shown here is derived from an EMBL/GenBank/DDBJ whole genome shotgun (WGS) entry which is preliminary data.</text>
</comment>
<evidence type="ECO:0008006" key="5">
    <source>
        <dbReference type="Google" id="ProtNLM"/>
    </source>
</evidence>
<comment type="similarity">
    <text evidence="1">Belongs to the BCP1 family.</text>
</comment>
<evidence type="ECO:0000256" key="1">
    <source>
        <dbReference type="ARBA" id="ARBA00006781"/>
    </source>
</evidence>
<feature type="compositionally biased region" description="Low complexity" evidence="2">
    <location>
        <begin position="403"/>
        <end position="451"/>
    </location>
</feature>
<feature type="region of interest" description="Disordered" evidence="2">
    <location>
        <begin position="267"/>
        <end position="328"/>
    </location>
</feature>
<feature type="compositionally biased region" description="Acidic residues" evidence="2">
    <location>
        <begin position="89"/>
        <end position="99"/>
    </location>
</feature>
<name>A0A835VR67_9CHLO</name>
<feature type="region of interest" description="Disordered" evidence="2">
    <location>
        <begin position="396"/>
        <end position="469"/>
    </location>
</feature>
<feature type="region of interest" description="Disordered" evidence="2">
    <location>
        <begin position="1"/>
        <end position="100"/>
    </location>
</feature>
<feature type="compositionally biased region" description="Acidic residues" evidence="2">
    <location>
        <begin position="30"/>
        <end position="81"/>
    </location>
</feature>
<accession>A0A835VR67</accession>
<feature type="compositionally biased region" description="Gly residues" evidence="2">
    <location>
        <begin position="452"/>
        <end position="469"/>
    </location>
</feature>
<dbReference type="PANTHER" id="PTHR13261:SF0">
    <property type="entry name" value="BRCA2 AND CDKN1A-INTERACTING PROTEIN"/>
    <property type="match status" value="1"/>
</dbReference>
<dbReference type="GO" id="GO:0005634">
    <property type="term" value="C:nucleus"/>
    <property type="evidence" value="ECO:0007669"/>
    <property type="project" value="TreeGrafter"/>
</dbReference>
<feature type="compositionally biased region" description="Basic and acidic residues" evidence="2">
    <location>
        <begin position="1"/>
        <end position="23"/>
    </location>
</feature>
<protein>
    <recommendedName>
        <fullName evidence="5">Protein BCCIP homolog</fullName>
    </recommendedName>
</protein>
<organism evidence="3 4">
    <name type="scientific">Chlamydomonas schloesseri</name>
    <dbReference type="NCBI Taxonomy" id="2026947"/>
    <lineage>
        <taxon>Eukaryota</taxon>
        <taxon>Viridiplantae</taxon>
        <taxon>Chlorophyta</taxon>
        <taxon>core chlorophytes</taxon>
        <taxon>Chlorophyceae</taxon>
        <taxon>CS clade</taxon>
        <taxon>Chlamydomonadales</taxon>
        <taxon>Chlamydomonadaceae</taxon>
        <taxon>Chlamydomonas</taxon>
    </lineage>
</organism>
<evidence type="ECO:0000313" key="4">
    <source>
        <dbReference type="Proteomes" id="UP000613740"/>
    </source>
</evidence>
<sequence>MPKRKADAALKKKGEEEAEDAAKKQTAGGGDEDDSEDDDDYEGEGGSEEGGSDDSDGDSDEGEGDEGEDEDESSGSGDSEDSFPSASSDEAESEDDEDGEAYKEIDCAFEFFDPQDRDFHGLRALLGTYLDGAAFDLSGLCECVIAQSAVGTVVKSAEDDDPFALLTAFNTARGAAAGATWLAELKAYLTTSCPEPALREKLEKAWSGPGTGLLVSERLINCPPQLAPPLLHFLMEEIEGAATDPAYPEAERSEFAFTRYLHFTRVYSDPQEEEGEEEDGEEGEGDKGAGPGPSGSMGPPPPKKPKTTAGGGAAAGAGASKGKQQQQQPVIVYVRPEDEYLHQVCSWSYTFPVTSRPVAKGDLRPLRCVMCVEAGRVAEARAMMDLVVGNPMAGEEGPGAGGAAAAAPKQGQGKKQEAAAAGGRQAQGQGQGQEAAQAAGGNKGAAAAGPAGAKGKGKAAGGKAGGSGR</sequence>
<dbReference type="AlphaFoldDB" id="A0A835VR67"/>
<evidence type="ECO:0000256" key="2">
    <source>
        <dbReference type="SAM" id="MobiDB-lite"/>
    </source>
</evidence>
<reference evidence="3" key="1">
    <citation type="journal article" date="2020" name="bioRxiv">
        <title>Comparative genomics of Chlamydomonas.</title>
        <authorList>
            <person name="Craig R.J."/>
            <person name="Hasan A.R."/>
            <person name="Ness R.W."/>
            <person name="Keightley P.D."/>
        </authorList>
    </citation>
    <scope>NUCLEOTIDE SEQUENCE</scope>
    <source>
        <strain evidence="3">CCAP 11/173</strain>
    </source>
</reference>
<dbReference type="OrthoDB" id="27543at2759"/>
<dbReference type="Pfam" id="PF13862">
    <property type="entry name" value="BCCIP"/>
    <property type="match status" value="1"/>
</dbReference>
<evidence type="ECO:0000313" key="3">
    <source>
        <dbReference type="EMBL" id="KAG2422486.1"/>
    </source>
</evidence>
<gene>
    <name evidence="3" type="ORF">HYH02_015435</name>
</gene>
<dbReference type="EMBL" id="JAEHOD010000219">
    <property type="protein sequence ID" value="KAG2422486.1"/>
    <property type="molecule type" value="Genomic_DNA"/>
</dbReference>
<dbReference type="PANTHER" id="PTHR13261">
    <property type="entry name" value="BRCA2 AND CDKN1A INTERACTING PROTEIN"/>
    <property type="match status" value="1"/>
</dbReference>
<dbReference type="Proteomes" id="UP000613740">
    <property type="component" value="Unassembled WGS sequence"/>
</dbReference>
<feature type="compositionally biased region" description="Acidic residues" evidence="2">
    <location>
        <begin position="270"/>
        <end position="284"/>
    </location>
</feature>
<proteinExistence type="inferred from homology"/>
<keyword evidence="4" id="KW-1185">Reference proteome</keyword>
<dbReference type="InterPro" id="IPR025602">
    <property type="entry name" value="BCP1_family"/>
</dbReference>